<dbReference type="InterPro" id="IPR011009">
    <property type="entry name" value="Kinase-like_dom_sf"/>
</dbReference>
<dbReference type="SMART" id="SM00220">
    <property type="entry name" value="S_TKc"/>
    <property type="match status" value="1"/>
</dbReference>
<proteinExistence type="inferred from homology"/>
<evidence type="ECO:0000313" key="5">
    <source>
        <dbReference type="Proteomes" id="UP001470230"/>
    </source>
</evidence>
<gene>
    <name evidence="4" type="ORF">M9Y10_039370</name>
</gene>
<dbReference type="PROSITE" id="PS00107">
    <property type="entry name" value="PROTEIN_KINASE_ATP"/>
    <property type="match status" value="1"/>
</dbReference>
<dbReference type="Pfam" id="PF08238">
    <property type="entry name" value="Sel1"/>
    <property type="match status" value="12"/>
</dbReference>
<keyword evidence="2" id="KW-0067">ATP-binding</keyword>
<dbReference type="SMART" id="SM00671">
    <property type="entry name" value="SEL1"/>
    <property type="match status" value="13"/>
</dbReference>
<dbReference type="Gene3D" id="1.25.40.10">
    <property type="entry name" value="Tetratricopeptide repeat domain"/>
    <property type="match status" value="3"/>
</dbReference>
<dbReference type="SUPFAM" id="SSF81901">
    <property type="entry name" value="HCP-like"/>
    <property type="match status" value="3"/>
</dbReference>
<feature type="binding site" evidence="2">
    <location>
        <position position="189"/>
    </location>
    <ligand>
        <name>ATP</name>
        <dbReference type="ChEBI" id="CHEBI:30616"/>
    </ligand>
</feature>
<dbReference type="Gene3D" id="1.10.510.10">
    <property type="entry name" value="Transferase(Phosphotransferase) domain 1"/>
    <property type="match status" value="1"/>
</dbReference>
<dbReference type="Pfam" id="PF00069">
    <property type="entry name" value="Pkinase"/>
    <property type="match status" value="1"/>
</dbReference>
<dbReference type="InterPro" id="IPR000719">
    <property type="entry name" value="Prot_kinase_dom"/>
</dbReference>
<dbReference type="InterPro" id="IPR017441">
    <property type="entry name" value="Protein_kinase_ATP_BS"/>
</dbReference>
<evidence type="ECO:0000256" key="2">
    <source>
        <dbReference type="PROSITE-ProRule" id="PRU10141"/>
    </source>
</evidence>
<dbReference type="SUPFAM" id="SSF56112">
    <property type="entry name" value="Protein kinase-like (PK-like)"/>
    <property type="match status" value="1"/>
</dbReference>
<comment type="similarity">
    <text evidence="1">Belongs to the sel-1 family.</text>
</comment>
<feature type="domain" description="Protein kinase" evidence="3">
    <location>
        <begin position="160"/>
        <end position="381"/>
    </location>
</feature>
<accession>A0ABR2KB37</accession>
<organism evidence="4 5">
    <name type="scientific">Tritrichomonas musculus</name>
    <dbReference type="NCBI Taxonomy" id="1915356"/>
    <lineage>
        <taxon>Eukaryota</taxon>
        <taxon>Metamonada</taxon>
        <taxon>Parabasalia</taxon>
        <taxon>Tritrichomonadida</taxon>
        <taxon>Tritrichomonadidae</taxon>
        <taxon>Tritrichomonas</taxon>
    </lineage>
</organism>
<name>A0ABR2KB37_9EUKA</name>
<dbReference type="Proteomes" id="UP001470230">
    <property type="component" value="Unassembled WGS sequence"/>
</dbReference>
<dbReference type="PANTHER" id="PTHR11102:SF160">
    <property type="entry name" value="ERAD-ASSOCIATED E3 UBIQUITIN-PROTEIN LIGASE COMPONENT HRD3"/>
    <property type="match status" value="1"/>
</dbReference>
<evidence type="ECO:0000259" key="3">
    <source>
        <dbReference type="PROSITE" id="PS50011"/>
    </source>
</evidence>
<sequence length="1141" mass="134309">MNIFINEYEEPQKDSMFIKYFILCFDYILVIIPQEKINLLHLFFSKNTNASIYCFSDDIEQDLHNLFKQNNLNFSKIFTKSQHKYFVEDIKSFASKFEITIDISKTHEEVENLWNIITECISSFLLEKSYQNSEFDRIQNHKEIFNTNNHYNVHFNQDNFIKLHELGSGSSSFVKLIYHIEDGNLYALKEFYENCDKYFERERKNYDSLHYPLFPRFFGTFKDKKYSCLIIEYIEGTSLKDIHKMNITNDEKMKIIFEIMIIIEYLHYNNFIYRDIHERNFIINNKKSIFMIDFDRMITQDYLNDKSNDEITKNLMVCDFDDIVSFKSDIYLIGRIILFIFPNVPKEYNKLIEISNQCMNEDPKKRPNIADLVDLFFKEYYSKIIQIEQSFIIPSYTNVHTSLFFRYWFFIAEFKDPNSQIKLIGFKNALFEGSSGISLTEFEHDLDFLNQAAEENNVYVQIKLANYYLNGQIVPFDVDKAIYYYTLAADLKNSLAQFLLGNLYLNGQYMEPKINEGIHYMTLAADQGMPGAQVRLGHIYAESKMVQTDMKKAIYYLSLAARNNDPEGQFWLGIIYLHGRNCNINIKKGISYLKLAAKQKHILACNKLGFEYEEGKNVKQNITKSIYYYSISADQNDNDALTNLGLIFLDIKNDRQSINKGIKCLMKASNNGSVKAQRDLALYYLDKNNIDYDVNKSIYYFNLAADNNDIESLYNLGYIYQKNIFVQHDIQKSIYYYSKAAKMNDPSSQYQLGLIYESSYYVARDIQRAIYYFTQASNNNHTDSQNVLGIIYFEGKCVQKDIDKALYYFSLAADKKNRCAIYNLSLVYYKLKDFEKYLYFLKFAADLFVPDALYNLGQYYSKKEEKLDNNSKAFQLLKKAANLGQPNAQYILGSIFLKEQKISLALYYLEQSKLSNAKFILGVVYHEGKYVERDIRKSIFFYKEASSLNNQFAKNNLGVIYENGYGEKIPQQLGNAVELFKEATKKNNYLSFYNLAHLYIYKNPNEDNIMKAINLLLSMLKISSWIKPTFLLYIALALKCDYKYDNIDKKIADICEKIPKSNESISILTGFKTVFRIVGPQYFKNYYQIYKTIDLIYYIDYEELNYSGFYLKYDVVKNEKEINPYIADINYNFYDGFAISI</sequence>
<evidence type="ECO:0000256" key="1">
    <source>
        <dbReference type="ARBA" id="ARBA00038101"/>
    </source>
</evidence>
<dbReference type="InterPro" id="IPR050767">
    <property type="entry name" value="Sel1_AlgK"/>
</dbReference>
<keyword evidence="2" id="KW-0547">Nucleotide-binding</keyword>
<dbReference type="PROSITE" id="PS50011">
    <property type="entry name" value="PROTEIN_KINASE_DOM"/>
    <property type="match status" value="1"/>
</dbReference>
<dbReference type="InterPro" id="IPR011990">
    <property type="entry name" value="TPR-like_helical_dom_sf"/>
</dbReference>
<protein>
    <recommendedName>
        <fullName evidence="3">Protein kinase domain-containing protein</fullName>
    </recommendedName>
</protein>
<evidence type="ECO:0000313" key="4">
    <source>
        <dbReference type="EMBL" id="KAK8888304.1"/>
    </source>
</evidence>
<comment type="caution">
    <text evidence="4">The sequence shown here is derived from an EMBL/GenBank/DDBJ whole genome shotgun (WGS) entry which is preliminary data.</text>
</comment>
<reference evidence="4 5" key="1">
    <citation type="submission" date="2024-04" db="EMBL/GenBank/DDBJ databases">
        <title>Tritrichomonas musculus Genome.</title>
        <authorList>
            <person name="Alves-Ferreira E."/>
            <person name="Grigg M."/>
            <person name="Lorenzi H."/>
            <person name="Galac M."/>
        </authorList>
    </citation>
    <scope>NUCLEOTIDE SEQUENCE [LARGE SCALE GENOMIC DNA]</scope>
    <source>
        <strain evidence="4 5">EAF2021</strain>
    </source>
</reference>
<dbReference type="PANTHER" id="PTHR11102">
    <property type="entry name" value="SEL-1-LIKE PROTEIN"/>
    <property type="match status" value="1"/>
</dbReference>
<dbReference type="EMBL" id="JAPFFF010000006">
    <property type="protein sequence ID" value="KAK8888304.1"/>
    <property type="molecule type" value="Genomic_DNA"/>
</dbReference>
<dbReference type="InterPro" id="IPR006597">
    <property type="entry name" value="Sel1-like"/>
</dbReference>
<keyword evidence="5" id="KW-1185">Reference proteome</keyword>